<evidence type="ECO:0000256" key="4">
    <source>
        <dbReference type="ARBA" id="ARBA00022597"/>
    </source>
</evidence>
<name>A0A329QT21_9ACTN</name>
<dbReference type="AlphaFoldDB" id="A0A329QT21"/>
<keyword evidence="6" id="KW-0547">Nucleotide-binding</keyword>
<reference evidence="12 13" key="1">
    <citation type="submission" date="2018-06" db="EMBL/GenBank/DDBJ databases">
        <title>Phytoactinopolyspora halophila sp. nov., a novel halophilic actinomycete isolated from a saline soil in China.</title>
        <authorList>
            <person name="Tang S.-K."/>
        </authorList>
    </citation>
    <scope>NUCLEOTIDE SEQUENCE [LARGE SCALE GENOMIC DNA]</scope>
    <source>
        <strain evidence="12 13">YIM 96934</strain>
    </source>
</reference>
<keyword evidence="5" id="KW-0677">Repeat</keyword>
<dbReference type="PANTHER" id="PTHR43790">
    <property type="entry name" value="CARBOHYDRATE TRANSPORT ATP-BINDING PROTEIN MG119-RELATED"/>
    <property type="match status" value="1"/>
</dbReference>
<evidence type="ECO:0000259" key="11">
    <source>
        <dbReference type="PROSITE" id="PS50893"/>
    </source>
</evidence>
<dbReference type="InterPro" id="IPR050107">
    <property type="entry name" value="ABC_carbohydrate_import_ATPase"/>
</dbReference>
<sequence>MAMTRGESGVQPPAGAAGGLVCRGLTKSFPGIRALDGVDVDVPYGSVEVILGENGAGKSTLMKILSGVHGPDSGSMTLDGQEYRPATPKAAIAAGVAMIHQEMNLVPGMSVAENIFLGRQPRRRGGVDYREMTRAATDIVRRVGLRVDVTRPVGSLSVAAQQQVEIAKALSLEARILILDEPTAALGAEESERLFEIVDELRADGVGFAYITHRLREVERVGDRVVVMRDGRRVASWDRADVDVDTLVEAMVDRTVDQVYPEPRAPESGELLRVEGLGRAGAFSGVSFTLHRGEVLGIAGLVGAGRTELARALFGAEPADRGRIVAGDRELEIASPIDAIEAGIVLVPEDRKASGLVLGMPVQDNVALPSLRDLTDGGVVRRSRVRDMARNLAQRFDIRGRPGQAAGTLSGGNHRRIARRPGWSSGCRCRTTSHCPRCVISPTGAWCGGRECATWPGTSPSGSTSVAGPARRPARSPAVISRRRSSPSGFRSGRAW</sequence>
<keyword evidence="8" id="KW-1278">Translocase</keyword>
<dbReference type="Gene3D" id="3.40.50.300">
    <property type="entry name" value="P-loop containing nucleotide triphosphate hydrolases"/>
    <property type="match status" value="2"/>
</dbReference>
<evidence type="ECO:0000256" key="2">
    <source>
        <dbReference type="ARBA" id="ARBA00022448"/>
    </source>
</evidence>
<protein>
    <submittedName>
        <fullName evidence="12">Sugar ABC transporter ATP-binding protein</fullName>
    </submittedName>
</protein>
<evidence type="ECO:0000256" key="6">
    <source>
        <dbReference type="ARBA" id="ARBA00022741"/>
    </source>
</evidence>
<evidence type="ECO:0000256" key="3">
    <source>
        <dbReference type="ARBA" id="ARBA00022475"/>
    </source>
</evidence>
<dbReference type="FunFam" id="3.40.50.300:FF:000127">
    <property type="entry name" value="Ribose import ATP-binding protein RbsA"/>
    <property type="match status" value="1"/>
</dbReference>
<evidence type="ECO:0000256" key="8">
    <source>
        <dbReference type="ARBA" id="ARBA00022967"/>
    </source>
</evidence>
<evidence type="ECO:0000313" key="13">
    <source>
        <dbReference type="Proteomes" id="UP000250462"/>
    </source>
</evidence>
<dbReference type="OrthoDB" id="39350at2"/>
<dbReference type="PANTHER" id="PTHR43790:SF3">
    <property type="entry name" value="D-ALLOSE IMPORT ATP-BINDING PROTEIN ALSA-RELATED"/>
    <property type="match status" value="1"/>
</dbReference>
<accession>A0A329QT21</accession>
<dbReference type="InterPro" id="IPR003593">
    <property type="entry name" value="AAA+_ATPase"/>
</dbReference>
<dbReference type="InterPro" id="IPR027417">
    <property type="entry name" value="P-loop_NTPase"/>
</dbReference>
<dbReference type="Proteomes" id="UP000250462">
    <property type="component" value="Unassembled WGS sequence"/>
</dbReference>
<gene>
    <name evidence="12" type="ORF">DPM12_07810</name>
</gene>
<feature type="domain" description="ABC transporter" evidence="11">
    <location>
        <begin position="20"/>
        <end position="255"/>
    </location>
</feature>
<keyword evidence="3" id="KW-1003">Cell membrane</keyword>
<dbReference type="SUPFAM" id="SSF52540">
    <property type="entry name" value="P-loop containing nucleoside triphosphate hydrolases"/>
    <property type="match status" value="2"/>
</dbReference>
<proteinExistence type="predicted"/>
<keyword evidence="7 12" id="KW-0067">ATP-binding</keyword>
<dbReference type="GO" id="GO:0005886">
    <property type="term" value="C:plasma membrane"/>
    <property type="evidence" value="ECO:0007669"/>
    <property type="project" value="UniProtKB-SubCell"/>
</dbReference>
<dbReference type="SMART" id="SM00382">
    <property type="entry name" value="AAA"/>
    <property type="match status" value="2"/>
</dbReference>
<evidence type="ECO:0000256" key="1">
    <source>
        <dbReference type="ARBA" id="ARBA00004202"/>
    </source>
</evidence>
<keyword evidence="13" id="KW-1185">Reference proteome</keyword>
<evidence type="ECO:0000256" key="7">
    <source>
        <dbReference type="ARBA" id="ARBA00022840"/>
    </source>
</evidence>
<evidence type="ECO:0000256" key="9">
    <source>
        <dbReference type="ARBA" id="ARBA00023136"/>
    </source>
</evidence>
<dbReference type="PROSITE" id="PS50893">
    <property type="entry name" value="ABC_TRANSPORTER_2"/>
    <property type="match status" value="1"/>
</dbReference>
<keyword evidence="4" id="KW-0762">Sugar transport</keyword>
<evidence type="ECO:0000256" key="5">
    <source>
        <dbReference type="ARBA" id="ARBA00022737"/>
    </source>
</evidence>
<keyword evidence="2" id="KW-0813">Transport</keyword>
<dbReference type="InterPro" id="IPR003439">
    <property type="entry name" value="ABC_transporter-like_ATP-bd"/>
</dbReference>
<keyword evidence="9" id="KW-0472">Membrane</keyword>
<comment type="subcellular location">
    <subcellularLocation>
        <location evidence="1">Cell membrane</location>
        <topology evidence="1">Peripheral membrane protein</topology>
    </subcellularLocation>
</comment>
<dbReference type="Pfam" id="PF00005">
    <property type="entry name" value="ABC_tran"/>
    <property type="match status" value="2"/>
</dbReference>
<dbReference type="CDD" id="cd03216">
    <property type="entry name" value="ABC_Carb_Monos_I"/>
    <property type="match status" value="1"/>
</dbReference>
<dbReference type="GO" id="GO:0016887">
    <property type="term" value="F:ATP hydrolysis activity"/>
    <property type="evidence" value="ECO:0007669"/>
    <property type="project" value="InterPro"/>
</dbReference>
<comment type="caution">
    <text evidence="12">The sequence shown here is derived from an EMBL/GenBank/DDBJ whole genome shotgun (WGS) entry which is preliminary data.</text>
</comment>
<evidence type="ECO:0000313" key="12">
    <source>
        <dbReference type="EMBL" id="RAW15560.1"/>
    </source>
</evidence>
<feature type="region of interest" description="Disordered" evidence="10">
    <location>
        <begin position="457"/>
        <end position="496"/>
    </location>
</feature>
<organism evidence="12 13">
    <name type="scientific">Phytoactinopolyspora halophila</name>
    <dbReference type="NCBI Taxonomy" id="1981511"/>
    <lineage>
        <taxon>Bacteria</taxon>
        <taxon>Bacillati</taxon>
        <taxon>Actinomycetota</taxon>
        <taxon>Actinomycetes</taxon>
        <taxon>Jiangellales</taxon>
        <taxon>Jiangellaceae</taxon>
        <taxon>Phytoactinopolyspora</taxon>
    </lineage>
</organism>
<dbReference type="GO" id="GO:0005524">
    <property type="term" value="F:ATP binding"/>
    <property type="evidence" value="ECO:0007669"/>
    <property type="project" value="UniProtKB-KW"/>
</dbReference>
<dbReference type="EMBL" id="QMIG01000005">
    <property type="protein sequence ID" value="RAW15560.1"/>
    <property type="molecule type" value="Genomic_DNA"/>
</dbReference>
<evidence type="ECO:0000256" key="10">
    <source>
        <dbReference type="SAM" id="MobiDB-lite"/>
    </source>
</evidence>